<proteinExistence type="predicted"/>
<keyword evidence="1" id="KW-0812">Transmembrane</keyword>
<sequence length="577" mass="65613">MQRRNKILLIILATFVSLIVFLSFGFQTSNFNDLIQKKFNDQYKKIKLEFKDIRVSLDIKDFAVKFSLNQPKLYHKGDLTNIYQTNFGVGIFSAIKGNYNPKFIEVKFSENSFEKSINLVRDVFLDDSQKSYLDNKVKKGFIKGDLKIYNEDTVKIEFLGSIKDTSFIISNELPEFQNINADIEFKNKELNINISSGSAAGLNFDKSKISVNETSDSYKASLDLNLTGKFNSLKEFKNLKIEALEDVIKNIEKLSFSTTANNKIDVEFDKKGNLLNTSVKGKADIANLELDLLQSAYPNVLDDKNRKFKNGKFKVEFDKNNVFINGIIFNQNDTLDFKINSDLNKKTSKINIISDINFVNWQKVFKPEYIKGSSKLYIQLNTSKDQYYFDTRIDIKKSLINFTPINFNKLLNDDGQILVKGEVKKNTSVLEKVTINAGKNNIELFDLNFDENFSLTSLNSITVNTDKSNFKITSSKKSNINHIEITGKRLDAKYIIDSLTSSKPSTVVSKKFNGTISANLDTVDTGTNDDIRDFNLTGTILKGQFTKLDATGFFSNKEKITIKISKNKNGNISTYML</sequence>
<feature type="non-terminal residue" evidence="2">
    <location>
        <position position="577"/>
    </location>
</feature>
<evidence type="ECO:0000313" key="3">
    <source>
        <dbReference type="Proteomes" id="UP000572953"/>
    </source>
</evidence>
<dbReference type="AlphaFoldDB" id="A0A845S5M7"/>
<dbReference type="Proteomes" id="UP000572953">
    <property type="component" value="Unassembled WGS sequence"/>
</dbReference>
<reference evidence="2 3" key="1">
    <citation type="submission" date="2018-10" db="EMBL/GenBank/DDBJ databases">
        <title>Iterative Subtractive Binning of Freshwater Chronoseries Metagenomes Recovers Nearly Complete Genomes from over Four Hundred Novel Species.</title>
        <authorList>
            <person name="Rodriguez-R L.M."/>
            <person name="Tsementzi D."/>
            <person name="Luo C."/>
            <person name="Konstantinidis K.T."/>
        </authorList>
    </citation>
    <scope>NUCLEOTIDE SEQUENCE [LARGE SCALE GENOMIC DNA]</scope>
    <source>
        <strain evidence="2">WB7_2B_003</strain>
    </source>
</reference>
<protein>
    <recommendedName>
        <fullName evidence="4">DUF3971 domain-containing protein</fullName>
    </recommendedName>
</protein>
<evidence type="ECO:0000313" key="2">
    <source>
        <dbReference type="EMBL" id="NCU63053.1"/>
    </source>
</evidence>
<organism evidence="2 3">
    <name type="scientific">Candidatus Fonsibacter lacus</name>
    <dbReference type="NCBI Taxonomy" id="2576439"/>
    <lineage>
        <taxon>Bacteria</taxon>
        <taxon>Pseudomonadati</taxon>
        <taxon>Pseudomonadota</taxon>
        <taxon>Alphaproteobacteria</taxon>
        <taxon>Candidatus Pelagibacterales</taxon>
        <taxon>Candidatus Pelagibacterales incertae sedis</taxon>
        <taxon>Candidatus Fonsibacter</taxon>
    </lineage>
</organism>
<evidence type="ECO:0008006" key="4">
    <source>
        <dbReference type="Google" id="ProtNLM"/>
    </source>
</evidence>
<dbReference type="EMBL" id="RGGN01000102">
    <property type="protein sequence ID" value="NCU63053.1"/>
    <property type="molecule type" value="Genomic_DNA"/>
</dbReference>
<gene>
    <name evidence="2" type="ORF">EBV78_03050</name>
</gene>
<name>A0A845S5M7_9PROT</name>
<feature type="transmembrane region" description="Helical" evidence="1">
    <location>
        <begin position="7"/>
        <end position="26"/>
    </location>
</feature>
<keyword evidence="1" id="KW-1133">Transmembrane helix</keyword>
<accession>A0A845S5M7</accession>
<keyword evidence="1" id="KW-0472">Membrane</keyword>
<evidence type="ECO:0000256" key="1">
    <source>
        <dbReference type="SAM" id="Phobius"/>
    </source>
</evidence>
<comment type="caution">
    <text evidence="2">The sequence shown here is derived from an EMBL/GenBank/DDBJ whole genome shotgun (WGS) entry which is preliminary data.</text>
</comment>